<comment type="caution">
    <text evidence="6">The sequence shown here is derived from an EMBL/GenBank/DDBJ whole genome shotgun (WGS) entry which is preliminary data.</text>
</comment>
<dbReference type="PRINTS" id="PR00455">
    <property type="entry name" value="HTHTETR"/>
</dbReference>
<reference evidence="6 7" key="1">
    <citation type="submission" date="2024-09" db="EMBL/GenBank/DDBJ databases">
        <authorList>
            <person name="Sun Q."/>
            <person name="Mori K."/>
        </authorList>
    </citation>
    <scope>NUCLEOTIDE SEQUENCE [LARGE SCALE GENOMIC DNA]</scope>
    <source>
        <strain evidence="6 7">CCM 3426</strain>
    </source>
</reference>
<dbReference type="RefSeq" id="WP_189649648.1">
    <property type="nucleotide sequence ID" value="NZ_BMRC01000010.1"/>
</dbReference>
<dbReference type="InterPro" id="IPR001647">
    <property type="entry name" value="HTH_TetR"/>
</dbReference>
<keyword evidence="1" id="KW-0805">Transcription regulation</keyword>
<dbReference type="Pfam" id="PF16925">
    <property type="entry name" value="TetR_C_13"/>
    <property type="match status" value="1"/>
</dbReference>
<evidence type="ECO:0000256" key="2">
    <source>
        <dbReference type="ARBA" id="ARBA00023125"/>
    </source>
</evidence>
<sequence>MDHEQRLLDAAGDLFYRRGVQAVGMDEIRAASGVSLKRLYQCFPSKEALVEAYLRRRDELWMGSLTAYVADDGDGIPSVFRWLERWFTEDDFRGCGFANAFAELGAGSAVVRTAVREHKERLRAYLRSLSEEAGAEDPGLLAEQLLTLIDGATVTAMISEDPGAARSAAHAATTLVGQHTNPPTP</sequence>
<dbReference type="SUPFAM" id="SSF46689">
    <property type="entry name" value="Homeodomain-like"/>
    <property type="match status" value="1"/>
</dbReference>
<dbReference type="PROSITE" id="PS50977">
    <property type="entry name" value="HTH_TETR_2"/>
    <property type="match status" value="1"/>
</dbReference>
<accession>A0ABV5ILY3</accession>
<feature type="domain" description="HTH tetR-type" evidence="5">
    <location>
        <begin position="1"/>
        <end position="61"/>
    </location>
</feature>
<keyword evidence="2 4" id="KW-0238">DNA-binding</keyword>
<dbReference type="InterPro" id="IPR009057">
    <property type="entry name" value="Homeodomain-like_sf"/>
</dbReference>
<proteinExistence type="predicted"/>
<evidence type="ECO:0000256" key="3">
    <source>
        <dbReference type="ARBA" id="ARBA00023163"/>
    </source>
</evidence>
<evidence type="ECO:0000256" key="4">
    <source>
        <dbReference type="PROSITE-ProRule" id="PRU00335"/>
    </source>
</evidence>
<dbReference type="SUPFAM" id="SSF48498">
    <property type="entry name" value="Tetracyclin repressor-like, C-terminal domain"/>
    <property type="match status" value="1"/>
</dbReference>
<keyword evidence="7" id="KW-1185">Reference proteome</keyword>
<dbReference type="PANTHER" id="PTHR47506:SF1">
    <property type="entry name" value="HTH-TYPE TRANSCRIPTIONAL REGULATOR YJDC"/>
    <property type="match status" value="1"/>
</dbReference>
<name>A0ABV5ILY3_9ACTN</name>
<keyword evidence="3" id="KW-0804">Transcription</keyword>
<dbReference type="InterPro" id="IPR036271">
    <property type="entry name" value="Tet_transcr_reg_TetR-rel_C_sf"/>
</dbReference>
<evidence type="ECO:0000256" key="1">
    <source>
        <dbReference type="ARBA" id="ARBA00023015"/>
    </source>
</evidence>
<evidence type="ECO:0000259" key="5">
    <source>
        <dbReference type="PROSITE" id="PS50977"/>
    </source>
</evidence>
<dbReference type="Pfam" id="PF00440">
    <property type="entry name" value="TetR_N"/>
    <property type="match status" value="1"/>
</dbReference>
<dbReference type="PANTHER" id="PTHR47506">
    <property type="entry name" value="TRANSCRIPTIONAL REGULATORY PROTEIN"/>
    <property type="match status" value="1"/>
</dbReference>
<dbReference type="Proteomes" id="UP001589647">
    <property type="component" value="Unassembled WGS sequence"/>
</dbReference>
<evidence type="ECO:0000313" key="6">
    <source>
        <dbReference type="EMBL" id="MFB9205526.1"/>
    </source>
</evidence>
<dbReference type="Gene3D" id="1.10.357.10">
    <property type="entry name" value="Tetracycline Repressor, domain 2"/>
    <property type="match status" value="1"/>
</dbReference>
<organism evidence="6 7">
    <name type="scientific">Nonomuraea spiralis</name>
    <dbReference type="NCBI Taxonomy" id="46182"/>
    <lineage>
        <taxon>Bacteria</taxon>
        <taxon>Bacillati</taxon>
        <taxon>Actinomycetota</taxon>
        <taxon>Actinomycetes</taxon>
        <taxon>Streptosporangiales</taxon>
        <taxon>Streptosporangiaceae</taxon>
        <taxon>Nonomuraea</taxon>
    </lineage>
</organism>
<dbReference type="InterPro" id="IPR011075">
    <property type="entry name" value="TetR_C"/>
</dbReference>
<dbReference type="EMBL" id="JBHMEI010000030">
    <property type="protein sequence ID" value="MFB9205526.1"/>
    <property type="molecule type" value="Genomic_DNA"/>
</dbReference>
<gene>
    <name evidence="6" type="ORF">ACFFV7_30335</name>
</gene>
<protein>
    <submittedName>
        <fullName evidence="6">TetR/AcrR family transcriptional regulator</fullName>
    </submittedName>
</protein>
<feature type="DNA-binding region" description="H-T-H motif" evidence="4">
    <location>
        <begin position="24"/>
        <end position="43"/>
    </location>
</feature>
<evidence type="ECO:0000313" key="7">
    <source>
        <dbReference type="Proteomes" id="UP001589647"/>
    </source>
</evidence>